<keyword evidence="4" id="KW-1185">Reference proteome</keyword>
<dbReference type="EMBL" id="JAQFWP010000032">
    <property type="protein sequence ID" value="MDA2806256.1"/>
    <property type="molecule type" value="Genomic_DNA"/>
</dbReference>
<sequence>MKEATRTHDRAAPRRVALLSFLVLAHFIGAILHGGVSLAAVGGVPAAHAADTVVGSVSPLLAADTADTAGTSGATDDGTGTACSADTGRASPCPADDGANTDQRAGDLQVLLGTFLGALLIAAFWPPPPRSALRPVRRGAVPARPGVPLLRSLCIQRV</sequence>
<name>A0ABT4TPD9_9ACTN</name>
<keyword evidence="2" id="KW-0472">Membrane</keyword>
<accession>A0ABT4TPD9</accession>
<dbReference type="RefSeq" id="WP_270678900.1">
    <property type="nucleotide sequence ID" value="NZ_JAQFWP010000032.1"/>
</dbReference>
<proteinExistence type="predicted"/>
<evidence type="ECO:0000313" key="3">
    <source>
        <dbReference type="EMBL" id="MDA2806256.1"/>
    </source>
</evidence>
<evidence type="ECO:0000256" key="2">
    <source>
        <dbReference type="SAM" id="Phobius"/>
    </source>
</evidence>
<gene>
    <name evidence="3" type="ORF">O4U47_17220</name>
</gene>
<dbReference type="Proteomes" id="UP001165685">
    <property type="component" value="Unassembled WGS sequence"/>
</dbReference>
<organism evidence="3 4">
    <name type="scientific">Nocardiopsis suaedae</name>
    <dbReference type="NCBI Taxonomy" id="3018444"/>
    <lineage>
        <taxon>Bacteria</taxon>
        <taxon>Bacillati</taxon>
        <taxon>Actinomycetota</taxon>
        <taxon>Actinomycetes</taxon>
        <taxon>Streptosporangiales</taxon>
        <taxon>Nocardiopsidaceae</taxon>
        <taxon>Nocardiopsis</taxon>
    </lineage>
</organism>
<feature type="region of interest" description="Disordered" evidence="1">
    <location>
        <begin position="67"/>
        <end position="90"/>
    </location>
</feature>
<evidence type="ECO:0000313" key="4">
    <source>
        <dbReference type="Proteomes" id="UP001165685"/>
    </source>
</evidence>
<feature type="compositionally biased region" description="Low complexity" evidence="1">
    <location>
        <begin position="67"/>
        <end position="88"/>
    </location>
</feature>
<evidence type="ECO:0000256" key="1">
    <source>
        <dbReference type="SAM" id="MobiDB-lite"/>
    </source>
</evidence>
<comment type="caution">
    <text evidence="3">The sequence shown here is derived from an EMBL/GenBank/DDBJ whole genome shotgun (WGS) entry which is preliminary data.</text>
</comment>
<keyword evidence="2" id="KW-1133">Transmembrane helix</keyword>
<reference evidence="3" key="1">
    <citation type="submission" date="2023-01" db="EMBL/GenBank/DDBJ databases">
        <title>Draft genome sequence of Nocardiopsis sp. LSu2-4 isolated from halophytes.</title>
        <authorList>
            <person name="Duangmal K."/>
            <person name="Chantavorakit T."/>
        </authorList>
    </citation>
    <scope>NUCLEOTIDE SEQUENCE</scope>
    <source>
        <strain evidence="3">LSu2-4</strain>
    </source>
</reference>
<feature type="transmembrane region" description="Helical" evidence="2">
    <location>
        <begin position="108"/>
        <end position="125"/>
    </location>
</feature>
<protein>
    <submittedName>
        <fullName evidence="3">Uncharacterized protein</fullName>
    </submittedName>
</protein>
<keyword evidence="2" id="KW-0812">Transmembrane</keyword>